<keyword evidence="1" id="KW-0812">Transmembrane</keyword>
<reference evidence="2 3" key="1">
    <citation type="journal article" date="2015" name="Stand. Genomic Sci.">
        <title>Genomic Encyclopedia of Bacterial and Archaeal Type Strains, Phase III: the genomes of soil and plant-associated and newly described type strains.</title>
        <authorList>
            <person name="Whitman W.B."/>
            <person name="Woyke T."/>
            <person name="Klenk H.P."/>
            <person name="Zhou Y."/>
            <person name="Lilburn T.G."/>
            <person name="Beck B.J."/>
            <person name="De Vos P."/>
            <person name="Vandamme P."/>
            <person name="Eisen J.A."/>
            <person name="Garrity G."/>
            <person name="Hugenholtz P."/>
            <person name="Kyrpides N.C."/>
        </authorList>
    </citation>
    <scope>NUCLEOTIDE SEQUENCE [LARGE SCALE GENOMIC DNA]</scope>
    <source>
        <strain evidence="2 3">VKM Ac-2540</strain>
    </source>
</reference>
<keyword evidence="1" id="KW-0472">Membrane</keyword>
<gene>
    <name evidence="2" type="ORF">EV645_4946</name>
</gene>
<evidence type="ECO:0000313" key="3">
    <source>
        <dbReference type="Proteomes" id="UP000292027"/>
    </source>
</evidence>
<protein>
    <submittedName>
        <fullName evidence="2">Uncharacterized protein</fullName>
    </submittedName>
</protein>
<feature type="transmembrane region" description="Helical" evidence="1">
    <location>
        <begin position="12"/>
        <end position="33"/>
    </location>
</feature>
<sequence length="77" mass="8157">MHINWNALSHVALVSVLFGAGLPILFAFGVTAISRRAAAIEEKKPPSVVDSSVAALCFAACVAAVLYGLYLMIPQFH</sequence>
<evidence type="ECO:0000313" key="2">
    <source>
        <dbReference type="EMBL" id="RZU14084.1"/>
    </source>
</evidence>
<dbReference type="Proteomes" id="UP000292027">
    <property type="component" value="Unassembled WGS sequence"/>
</dbReference>
<dbReference type="AlphaFoldDB" id="A0A4Q7WUI8"/>
<dbReference type="OrthoDB" id="4252154at2"/>
<dbReference type="RefSeq" id="WP_130446266.1">
    <property type="nucleotide sequence ID" value="NZ_SHKR01000013.1"/>
</dbReference>
<dbReference type="EMBL" id="SHKR01000013">
    <property type="protein sequence ID" value="RZU14084.1"/>
    <property type="molecule type" value="Genomic_DNA"/>
</dbReference>
<keyword evidence="3" id="KW-1185">Reference proteome</keyword>
<comment type="caution">
    <text evidence="2">The sequence shown here is derived from an EMBL/GenBank/DDBJ whole genome shotgun (WGS) entry which is preliminary data.</text>
</comment>
<proteinExistence type="predicted"/>
<evidence type="ECO:0000256" key="1">
    <source>
        <dbReference type="SAM" id="Phobius"/>
    </source>
</evidence>
<keyword evidence="1" id="KW-1133">Transmembrane helix</keyword>
<feature type="transmembrane region" description="Helical" evidence="1">
    <location>
        <begin position="53"/>
        <end position="73"/>
    </location>
</feature>
<accession>A0A4Q7WUI8</accession>
<name>A0A4Q7WUI8_9ACTN</name>
<organism evidence="2 3">
    <name type="scientific">Kribbella rubisoli</name>
    <dbReference type="NCBI Taxonomy" id="3075929"/>
    <lineage>
        <taxon>Bacteria</taxon>
        <taxon>Bacillati</taxon>
        <taxon>Actinomycetota</taxon>
        <taxon>Actinomycetes</taxon>
        <taxon>Propionibacteriales</taxon>
        <taxon>Kribbellaceae</taxon>
        <taxon>Kribbella</taxon>
    </lineage>
</organism>